<dbReference type="SUPFAM" id="SSF49758">
    <property type="entry name" value="Calpain large subunit, middle domain (domain III)"/>
    <property type="match status" value="2"/>
</dbReference>
<proteinExistence type="inferred from homology"/>
<evidence type="ECO:0000256" key="4">
    <source>
        <dbReference type="ARBA" id="ARBA00022807"/>
    </source>
</evidence>
<dbReference type="GO" id="GO:0004198">
    <property type="term" value="F:calcium-dependent cysteine-type endopeptidase activity"/>
    <property type="evidence" value="ECO:0007669"/>
    <property type="project" value="InterPro"/>
</dbReference>
<organism evidence="7 8">
    <name type="scientific">Coniosporium apollinis (strain CBS 100218)</name>
    <name type="common">Rock-inhabiting black yeast</name>
    <dbReference type="NCBI Taxonomy" id="1168221"/>
    <lineage>
        <taxon>Eukaryota</taxon>
        <taxon>Fungi</taxon>
        <taxon>Dikarya</taxon>
        <taxon>Ascomycota</taxon>
        <taxon>Pezizomycotina</taxon>
        <taxon>Dothideomycetes</taxon>
        <taxon>Dothideomycetes incertae sedis</taxon>
        <taxon>Coniosporium</taxon>
    </lineage>
</organism>
<evidence type="ECO:0000256" key="3">
    <source>
        <dbReference type="ARBA" id="ARBA00022801"/>
    </source>
</evidence>
<dbReference type="InterPro" id="IPR038765">
    <property type="entry name" value="Papain-like_cys_pep_sf"/>
</dbReference>
<dbReference type="PANTHER" id="PTHR46143:SF1">
    <property type="entry name" value="CALPAIN-7"/>
    <property type="match status" value="1"/>
</dbReference>
<dbReference type="Pfam" id="PF01067">
    <property type="entry name" value="Calpain_III"/>
    <property type="match status" value="1"/>
</dbReference>
<dbReference type="Pfam" id="PF25435">
    <property type="entry name" value="PalB_C"/>
    <property type="match status" value="1"/>
</dbReference>
<dbReference type="HOGENOM" id="CLU_006770_1_0_1"/>
<dbReference type="Proteomes" id="UP000016924">
    <property type="component" value="Unassembled WGS sequence"/>
</dbReference>
<dbReference type="PROSITE" id="PS50203">
    <property type="entry name" value="CALPAIN_CAT"/>
    <property type="match status" value="1"/>
</dbReference>
<dbReference type="Gene3D" id="2.60.120.380">
    <property type="match status" value="1"/>
</dbReference>
<accession>R7YTI3</accession>
<dbReference type="GeneID" id="19901691"/>
<dbReference type="STRING" id="1168221.R7YTI3"/>
<dbReference type="Gene3D" id="3.90.70.10">
    <property type="entry name" value="Cysteine proteinases"/>
    <property type="match status" value="1"/>
</dbReference>
<evidence type="ECO:0000256" key="5">
    <source>
        <dbReference type="PROSITE-ProRule" id="PRU00239"/>
    </source>
</evidence>
<dbReference type="InterPro" id="IPR022682">
    <property type="entry name" value="Calpain_domain_III"/>
</dbReference>
<keyword evidence="3 5" id="KW-0378">Hydrolase</keyword>
<dbReference type="OMA" id="GDYRRGC"/>
<dbReference type="InterPro" id="IPR051297">
    <property type="entry name" value="PalB/RIM13"/>
</dbReference>
<comment type="similarity">
    <text evidence="1">Belongs to the peptidase C2 family. PalB/RIM13 subfamily.</text>
</comment>
<dbReference type="EMBL" id="JH767572">
    <property type="protein sequence ID" value="EON65143.1"/>
    <property type="molecule type" value="Genomic_DNA"/>
</dbReference>
<keyword evidence="4 5" id="KW-0788">Thiol protease</keyword>
<evidence type="ECO:0000259" key="6">
    <source>
        <dbReference type="PROSITE" id="PS50203"/>
    </source>
</evidence>
<feature type="domain" description="Calpain catalytic" evidence="6">
    <location>
        <begin position="100"/>
        <end position="430"/>
    </location>
</feature>
<dbReference type="InterPro" id="IPR001300">
    <property type="entry name" value="Peptidase_C2_calpain_cat"/>
</dbReference>
<dbReference type="RefSeq" id="XP_007780460.1">
    <property type="nucleotide sequence ID" value="XM_007782270.1"/>
</dbReference>
<dbReference type="CDD" id="cd00044">
    <property type="entry name" value="CysPc"/>
    <property type="match status" value="1"/>
</dbReference>
<dbReference type="GO" id="GO:0006508">
    <property type="term" value="P:proteolysis"/>
    <property type="evidence" value="ECO:0007669"/>
    <property type="project" value="UniProtKB-KW"/>
</dbReference>
<reference evidence="8" key="1">
    <citation type="submission" date="2012-06" db="EMBL/GenBank/DDBJ databases">
        <title>The genome sequence of Coniosporium apollinis CBS 100218.</title>
        <authorList>
            <consortium name="The Broad Institute Genome Sequencing Platform"/>
            <person name="Cuomo C."/>
            <person name="Gorbushina A."/>
            <person name="Noack S."/>
            <person name="Walker B."/>
            <person name="Young S.K."/>
            <person name="Zeng Q."/>
            <person name="Gargeya S."/>
            <person name="Fitzgerald M."/>
            <person name="Haas B."/>
            <person name="Abouelleil A."/>
            <person name="Alvarado L."/>
            <person name="Arachchi H.M."/>
            <person name="Berlin A.M."/>
            <person name="Chapman S.B."/>
            <person name="Goldberg J."/>
            <person name="Griggs A."/>
            <person name="Gujja S."/>
            <person name="Hansen M."/>
            <person name="Howarth C."/>
            <person name="Imamovic A."/>
            <person name="Larimer J."/>
            <person name="McCowan C."/>
            <person name="Montmayeur A."/>
            <person name="Murphy C."/>
            <person name="Neiman D."/>
            <person name="Pearson M."/>
            <person name="Priest M."/>
            <person name="Roberts A."/>
            <person name="Saif S."/>
            <person name="Shea T."/>
            <person name="Sisk P."/>
            <person name="Sykes S."/>
            <person name="Wortman J."/>
            <person name="Nusbaum C."/>
            <person name="Birren B."/>
        </authorList>
    </citation>
    <scope>NUCLEOTIDE SEQUENCE [LARGE SCALE GENOMIC DNA]</scope>
    <source>
        <strain evidence="8">CBS 100218</strain>
    </source>
</reference>
<evidence type="ECO:0000313" key="7">
    <source>
        <dbReference type="EMBL" id="EON65143.1"/>
    </source>
</evidence>
<dbReference type="Pfam" id="PF00648">
    <property type="entry name" value="Peptidase_C2"/>
    <property type="match status" value="1"/>
</dbReference>
<feature type="active site" evidence="5">
    <location>
        <position position="351"/>
    </location>
</feature>
<dbReference type="SMART" id="SM00230">
    <property type="entry name" value="CysPc"/>
    <property type="match status" value="1"/>
</dbReference>
<keyword evidence="2 5" id="KW-0645">Protease</keyword>
<dbReference type="PANTHER" id="PTHR46143">
    <property type="entry name" value="CALPAIN-7"/>
    <property type="match status" value="1"/>
</dbReference>
<dbReference type="OrthoDB" id="167576at2759"/>
<feature type="active site" evidence="5">
    <location>
        <position position="371"/>
    </location>
</feature>
<name>R7YTI3_CONA1</name>
<dbReference type="InterPro" id="IPR036213">
    <property type="entry name" value="Calpain_III_sf"/>
</dbReference>
<feature type="active site" evidence="5">
    <location>
        <position position="183"/>
    </location>
</feature>
<dbReference type="SUPFAM" id="SSF54001">
    <property type="entry name" value="Cysteine proteinases"/>
    <property type="match status" value="1"/>
</dbReference>
<gene>
    <name evidence="7" type="ORF">W97_04380</name>
</gene>
<evidence type="ECO:0000313" key="8">
    <source>
        <dbReference type="Proteomes" id="UP000016924"/>
    </source>
</evidence>
<keyword evidence="8" id="KW-1185">Reference proteome</keyword>
<dbReference type="InterPro" id="IPR022683">
    <property type="entry name" value="Calpain_III"/>
</dbReference>
<dbReference type="AlphaFoldDB" id="R7YTI3"/>
<evidence type="ECO:0000256" key="2">
    <source>
        <dbReference type="ARBA" id="ARBA00022670"/>
    </source>
</evidence>
<evidence type="ECO:0000256" key="1">
    <source>
        <dbReference type="ARBA" id="ARBA00010193"/>
    </source>
</evidence>
<protein>
    <recommendedName>
        <fullName evidence="6">Calpain catalytic domain-containing protein</fullName>
    </recommendedName>
</protein>
<sequence>MKALKIATDREQKSDMTSRCQNLLTEAERIKTISQWPLTPAMTPGPASSPPASPLTLRCGTETIGTPTSARIRQLVEPVSSREVSKAEQIILLRSSKLNGFTFPPWQGAPEPDEFALSQGAEAFRDTPQLGLSASQIEFFDGWERAHSAIPPPTWFPGERKALGPTMYSRRPVDLVQDLASDCSVVASLCSWTARAERGNPRMLSKIMYPHDADNLAPRISANGKYVVRLNFNGCYRKVIIDDRLPLSKNTRVLHVIDRRNPSLLWPALLEKAYLKVRGGYDFPGSHSGTDLWIMTGWIPEQVWLENSETDADQLWSRILSAFNKGDVLITLGTGRMSHRIERQLGLEGEHDYAVLDLKEEGSSRLLRLKNPWCEGTSWKGKLPESSTTERFEAESELSALRHAREQGIFWIDINNVLRHFQSIFLNWNPGLFSYRQDVHFTWDLSNRLDSVTCFVNHPQFKIVAKGESIVWLLLSRHLKDRDGQSRVAKEDLAGYISMFAFDRKGARVYLRDGCLERAPYVDSPHTLLRLQPDVDITYSIVIDEEDMSSTPHSFTLSTFSTLPVVLDKAYSPYSSQRLISGAWTQATAGGNVNDPTYSENPQFSLRVVEQIAAAILIQTPSNDVHVHVKLVHGRGRRVYTLTSKDVIADSGQHRRGSAVIEISDLYPGSYTLVCSTFKAGQQADFTLRVDSTSECELRQLPGEGAGRLRLPLADVRFGYSVSRIAAPLVPRRFVCISVVAKFIRSVAFPSNDLLSFDEGQAGARSPLRVTVELGTGPNRRVLIASSGGAYSDAVSGVRTEDVDLSPQMLYTSDMWLVLDRLCGPASGSQEIYGVEVFCDQPKALDIGVWRNWDF</sequence>
<dbReference type="eggNOG" id="KOG0045">
    <property type="taxonomic scope" value="Eukaryota"/>
</dbReference>
<dbReference type="SMART" id="SM00720">
    <property type="entry name" value="calpain_III"/>
    <property type="match status" value="1"/>
</dbReference>